<keyword evidence="2" id="KW-1185">Reference proteome</keyword>
<gene>
    <name evidence="1" type="ORF">AN396_12770</name>
</gene>
<organism evidence="1 2">
    <name type="scientific">Candidatus Epulonipiscium fishelsonii</name>
    <dbReference type="NCBI Taxonomy" id="77094"/>
    <lineage>
        <taxon>Bacteria</taxon>
        <taxon>Bacillati</taxon>
        <taxon>Bacillota</taxon>
        <taxon>Clostridia</taxon>
        <taxon>Lachnospirales</taxon>
        <taxon>Lachnospiraceae</taxon>
        <taxon>Candidatus Epulonipiscium</taxon>
    </lineage>
</organism>
<reference evidence="1" key="1">
    <citation type="submission" date="2016-08" db="EMBL/GenBank/DDBJ databases">
        <authorList>
            <person name="Ngugi D.K."/>
            <person name="Miyake S."/>
            <person name="Stingl U."/>
        </authorList>
    </citation>
    <scope>NUCLEOTIDE SEQUENCE</scope>
    <source>
        <strain evidence="1">SCG-B11WGA-EpuloA1</strain>
    </source>
</reference>
<dbReference type="Proteomes" id="UP000188605">
    <property type="component" value="Unassembled WGS sequence"/>
</dbReference>
<sequence>MLDFILMSVLFLFMLILSIIDIKYMLLPKNIVWCAIILGFGIQCLKGYTMGSIEPVTTSLLGGIVGCSILSIIFYSSLFIFKKEGMGYGDIRYLGMIGIFTNMIVVMRCLIIASVIGSIYGILYYLKNKKSIPYPFGPFLSIGAIISLFIL</sequence>
<protein>
    <submittedName>
        <fullName evidence="1">Uncharacterized protein</fullName>
    </submittedName>
</protein>
<evidence type="ECO:0000313" key="2">
    <source>
        <dbReference type="Proteomes" id="UP000188605"/>
    </source>
</evidence>
<accession>A0ACC8X6G9</accession>
<evidence type="ECO:0000313" key="1">
    <source>
        <dbReference type="EMBL" id="ONI37533.1"/>
    </source>
</evidence>
<comment type="caution">
    <text evidence="1">The sequence shown here is derived from an EMBL/GenBank/DDBJ whole genome shotgun (WGS) entry which is preliminary data.</text>
</comment>
<name>A0ACC8X6G9_9FIRM</name>
<dbReference type="EMBL" id="LJDB01000109">
    <property type="protein sequence ID" value="ONI37533.1"/>
    <property type="molecule type" value="Genomic_DNA"/>
</dbReference>
<proteinExistence type="predicted"/>